<comment type="caution">
    <text evidence="2">The sequence shown here is derived from an EMBL/GenBank/DDBJ whole genome shotgun (WGS) entry which is preliminary data.</text>
</comment>
<accession>A0AAD4M6R6</accession>
<dbReference type="EMBL" id="WTXG01000011">
    <property type="protein sequence ID" value="KAI0302420.1"/>
    <property type="molecule type" value="Genomic_DNA"/>
</dbReference>
<keyword evidence="3" id="KW-1185">Reference proteome</keyword>
<feature type="region of interest" description="Disordered" evidence="1">
    <location>
        <begin position="1"/>
        <end position="39"/>
    </location>
</feature>
<evidence type="ECO:0000313" key="2">
    <source>
        <dbReference type="EMBL" id="KAI0302420.1"/>
    </source>
</evidence>
<feature type="compositionally biased region" description="Polar residues" evidence="1">
    <location>
        <begin position="23"/>
        <end position="35"/>
    </location>
</feature>
<name>A0AAD4M6R6_9AGAM</name>
<organism evidence="2 3">
    <name type="scientific">Multifurca ochricompacta</name>
    <dbReference type="NCBI Taxonomy" id="376703"/>
    <lineage>
        <taxon>Eukaryota</taxon>
        <taxon>Fungi</taxon>
        <taxon>Dikarya</taxon>
        <taxon>Basidiomycota</taxon>
        <taxon>Agaricomycotina</taxon>
        <taxon>Agaricomycetes</taxon>
        <taxon>Russulales</taxon>
        <taxon>Russulaceae</taxon>
        <taxon>Multifurca</taxon>
    </lineage>
</organism>
<evidence type="ECO:0000256" key="1">
    <source>
        <dbReference type="SAM" id="MobiDB-lite"/>
    </source>
</evidence>
<reference evidence="2" key="1">
    <citation type="journal article" date="2022" name="New Phytol.">
        <title>Evolutionary transition to the ectomycorrhizal habit in the genomes of a hyperdiverse lineage of mushroom-forming fungi.</title>
        <authorList>
            <person name="Looney B."/>
            <person name="Miyauchi S."/>
            <person name="Morin E."/>
            <person name="Drula E."/>
            <person name="Courty P.E."/>
            <person name="Kohler A."/>
            <person name="Kuo A."/>
            <person name="LaButti K."/>
            <person name="Pangilinan J."/>
            <person name="Lipzen A."/>
            <person name="Riley R."/>
            <person name="Andreopoulos W."/>
            <person name="He G."/>
            <person name="Johnson J."/>
            <person name="Nolan M."/>
            <person name="Tritt A."/>
            <person name="Barry K.W."/>
            <person name="Grigoriev I.V."/>
            <person name="Nagy L.G."/>
            <person name="Hibbett D."/>
            <person name="Henrissat B."/>
            <person name="Matheny P.B."/>
            <person name="Labbe J."/>
            <person name="Martin F.M."/>
        </authorList>
    </citation>
    <scope>NUCLEOTIDE SEQUENCE</scope>
    <source>
        <strain evidence="2">BPL690</strain>
    </source>
</reference>
<dbReference type="AlphaFoldDB" id="A0AAD4M6R6"/>
<proteinExistence type="predicted"/>
<protein>
    <submittedName>
        <fullName evidence="2">Uncharacterized protein</fullName>
    </submittedName>
</protein>
<gene>
    <name evidence="2" type="ORF">B0F90DRAFT_1667608</name>
</gene>
<evidence type="ECO:0000313" key="3">
    <source>
        <dbReference type="Proteomes" id="UP001203297"/>
    </source>
</evidence>
<dbReference type="Proteomes" id="UP001203297">
    <property type="component" value="Unassembled WGS sequence"/>
</dbReference>
<feature type="compositionally biased region" description="Acidic residues" evidence="1">
    <location>
        <begin position="1"/>
        <end position="12"/>
    </location>
</feature>
<sequence>MVELSENESESESESKIVYGTRASPQTHGTPSNSKKPIEKRKPKLWEVWLDDHYCSFKRLGGAMRDWQPVAVWTDDRPTHHNPRKTCFQEPVIDHHVAMAQAWFRDTYPFHPEHSIRLPSPHPPAPLLVSDRRTINVAVLVAMPSRRLEASPECVMTSHHTIGPRVSYGDGQLLMGVTSLPSPFPPLKNNNTISTHYGMATLAAAHKL</sequence>